<dbReference type="Pfam" id="PF11916">
    <property type="entry name" value="Vac14_Fig4_bd"/>
    <property type="match status" value="1"/>
</dbReference>
<proteinExistence type="inferred from homology"/>
<dbReference type="InterPro" id="IPR011989">
    <property type="entry name" value="ARM-like"/>
</dbReference>
<evidence type="ECO:0000256" key="7">
    <source>
        <dbReference type="ARBA" id="ARBA00047092"/>
    </source>
</evidence>
<name>A0A8S1D8I9_9INSE</name>
<keyword evidence="11" id="KW-1185">Reference proteome</keyword>
<comment type="caution">
    <text evidence="10">The sequence shown here is derived from an EMBL/GenBank/DDBJ whole genome shotgun (WGS) entry which is preliminary data.</text>
</comment>
<dbReference type="GO" id="GO:0010008">
    <property type="term" value="C:endosome membrane"/>
    <property type="evidence" value="ECO:0007669"/>
    <property type="project" value="TreeGrafter"/>
</dbReference>
<gene>
    <name evidence="10" type="ORF">CLODIP_2_CD10890</name>
</gene>
<dbReference type="PANTHER" id="PTHR16023">
    <property type="entry name" value="TAX1 BINDING PROTEIN-RELATED"/>
    <property type="match status" value="1"/>
</dbReference>
<protein>
    <recommendedName>
        <fullName evidence="3">Protein VAC14 homolog</fullName>
    </recommendedName>
</protein>
<dbReference type="Pfam" id="PF12755">
    <property type="entry name" value="Vac14_Fab1_bd"/>
    <property type="match status" value="1"/>
</dbReference>
<evidence type="ECO:0000256" key="3">
    <source>
        <dbReference type="ARBA" id="ARBA00013840"/>
    </source>
</evidence>
<accession>A0A8S1D8I9</accession>
<evidence type="ECO:0000256" key="6">
    <source>
        <dbReference type="ARBA" id="ARBA00045654"/>
    </source>
</evidence>
<dbReference type="EMBL" id="CADEPI010000124">
    <property type="protein sequence ID" value="CAB3376141.1"/>
    <property type="molecule type" value="Genomic_DNA"/>
</dbReference>
<evidence type="ECO:0000256" key="8">
    <source>
        <dbReference type="SAM" id="MobiDB-lite"/>
    </source>
</evidence>
<dbReference type="GO" id="GO:0006661">
    <property type="term" value="P:phosphatidylinositol biosynthetic process"/>
    <property type="evidence" value="ECO:0007669"/>
    <property type="project" value="InterPro"/>
</dbReference>
<feature type="region of interest" description="Disordered" evidence="8">
    <location>
        <begin position="660"/>
        <end position="682"/>
    </location>
</feature>
<dbReference type="Gene3D" id="1.25.10.10">
    <property type="entry name" value="Leucine-rich Repeat Variant"/>
    <property type="match status" value="2"/>
</dbReference>
<dbReference type="AlphaFoldDB" id="A0A8S1D8I9"/>
<keyword evidence="5" id="KW-0472">Membrane</keyword>
<reference evidence="10 11" key="1">
    <citation type="submission" date="2020-04" db="EMBL/GenBank/DDBJ databases">
        <authorList>
            <person name="Alioto T."/>
            <person name="Alioto T."/>
            <person name="Gomez Garrido J."/>
        </authorList>
    </citation>
    <scope>NUCLEOTIDE SEQUENCE [LARGE SCALE GENOMIC DNA]</scope>
</reference>
<dbReference type="InterPro" id="IPR016024">
    <property type="entry name" value="ARM-type_fold"/>
</dbReference>
<feature type="domain" description="Vacuolar protein 14 C-terminal Fig4-binding" evidence="9">
    <location>
        <begin position="448"/>
        <end position="623"/>
    </location>
</feature>
<feature type="compositionally biased region" description="Polar residues" evidence="8">
    <location>
        <begin position="671"/>
        <end position="682"/>
    </location>
</feature>
<evidence type="ECO:0000313" key="10">
    <source>
        <dbReference type="EMBL" id="CAB3376141.1"/>
    </source>
</evidence>
<evidence type="ECO:0000256" key="1">
    <source>
        <dbReference type="ARBA" id="ARBA00004308"/>
    </source>
</evidence>
<comment type="subcellular location">
    <subcellularLocation>
        <location evidence="1">Endomembrane system</location>
    </subcellularLocation>
</comment>
<comment type="subunit">
    <text evidence="7">Forms pentamers. Component of the PI(3,5)P2 regulatory complex/PAS complex, at least composed of PIKFYVE, FIG4 and VAC14. VAC14 nucleates the assembly of the complex and serves as a scaffold by pentamerizing into a star-shaped structure, which can bind a single copy each of PIKFYVE and FIG4 and coordinates their activities. Interacts with NOS1.</text>
</comment>
<comment type="similarity">
    <text evidence="2">Belongs to the VAC14 family.</text>
</comment>
<dbReference type="SUPFAM" id="SSF48371">
    <property type="entry name" value="ARM repeat"/>
    <property type="match status" value="1"/>
</dbReference>
<evidence type="ECO:0000256" key="5">
    <source>
        <dbReference type="ARBA" id="ARBA00023136"/>
    </source>
</evidence>
<evidence type="ECO:0000256" key="2">
    <source>
        <dbReference type="ARBA" id="ARBA00010225"/>
    </source>
</evidence>
<organism evidence="10 11">
    <name type="scientific">Cloeon dipterum</name>
    <dbReference type="NCBI Taxonomy" id="197152"/>
    <lineage>
        <taxon>Eukaryota</taxon>
        <taxon>Metazoa</taxon>
        <taxon>Ecdysozoa</taxon>
        <taxon>Arthropoda</taxon>
        <taxon>Hexapoda</taxon>
        <taxon>Insecta</taxon>
        <taxon>Pterygota</taxon>
        <taxon>Palaeoptera</taxon>
        <taxon>Ephemeroptera</taxon>
        <taxon>Pisciforma</taxon>
        <taxon>Baetidae</taxon>
        <taxon>Cloeon</taxon>
    </lineage>
</organism>
<dbReference type="Proteomes" id="UP000494165">
    <property type="component" value="Unassembled WGS sequence"/>
</dbReference>
<dbReference type="OrthoDB" id="5574975at2759"/>
<evidence type="ECO:0000313" key="11">
    <source>
        <dbReference type="Proteomes" id="UP000494165"/>
    </source>
</evidence>
<evidence type="ECO:0000256" key="4">
    <source>
        <dbReference type="ARBA" id="ARBA00022737"/>
    </source>
</evidence>
<sequence length="682" mass="76491">MNDKDYSPLSAACVRALQDKLYEKRKAAAVEIEKMVRDFNVSNNSTQIKKLLKILGQDFALSQNPHFRKGGHIGLAAVAIGLGPDCAQYVPELIEPLLASFTVNDSRVRYYACEALHNVAKVARHEILPSFPQIFNALCGLVADPDLNVRNAAELLDRILKDIVTESQTFDLTILIPLLGERIYTKSNFSREYILSWVSLLHQLPKLDLIIYLPELLDGLFKILEDPAPEIQQRCDNVLAQFLRTIKKNPSQVDFQKMINVLIVHAQSAYQSLQLTAITWVKEFVQLSGPGMLPYTSSILTAVLPCHSYENEERKNIRETAKAVSFSLLRLVSQQAENPTDDLSCQLDTDSVIEVLVRSVGLGSATPSKVASLTWLLHLNRKMPDQVSKKLQESSNALVGALSDPSDEVVCHTLAVLSSLSDNTSPGGPEFFPQFLGALLQHFHSERNVLEERGPFILQQLCVLLNAESIYRSLSQILKGEEDLQFARKMVDCLHEILLTSSDLAHLRKDLQLLKTAESASLFVCLYKTWCHNPVATVSLCLLTQCYAHASTLIKSFGDLEVTVEFLVELDKLIQLIESPIFSNMRLQLLESPQPLVQSLYGILMLMPQTDAFHTLRRRLNCIPKIGESKSSPWKETRSEVNKINFAELLSHFQDVQQRHSVQRQKGKKNNILSAGQSVDIE</sequence>
<dbReference type="PANTHER" id="PTHR16023:SF0">
    <property type="entry name" value="PROTEIN VAC14 HOMOLOG"/>
    <property type="match status" value="1"/>
</dbReference>
<evidence type="ECO:0000259" key="9">
    <source>
        <dbReference type="Pfam" id="PF11916"/>
    </source>
</evidence>
<dbReference type="GO" id="GO:0070772">
    <property type="term" value="C:PAS complex"/>
    <property type="evidence" value="ECO:0007669"/>
    <property type="project" value="InterPro"/>
</dbReference>
<dbReference type="InterPro" id="IPR026825">
    <property type="entry name" value="Vac14"/>
</dbReference>
<dbReference type="InterPro" id="IPR021841">
    <property type="entry name" value="VAC14_Fig4p-bd"/>
</dbReference>
<keyword evidence="4" id="KW-0677">Repeat</keyword>
<comment type="function">
    <text evidence="6">Scaffold protein component of the PI(3,5)P2 regulatory complex which regulates both the synthesis and turnover of phosphatidylinositol 3,5-bisphosphate (PtdIns(3,5)P2). Pentamerizes into a star-shaped structure and nucleates the assembly of the complex. The pentamer binds a single copy each of PIKFYVE and FIG4 and coordinates both PIKfyve kinase activity and FIG4 phosphatase activity, being required to maintain normal levels of phosphatidylinositol 3-phosphate (PtdIns(3)P) and phosphatidylinositol 5-phosphate (PtdIns(5)P). Plays a role in the biogenesis of endosome carrier vesicles (ECV) / multivesicular bodies (MVB) transport intermediates from early endosomes.</text>
</comment>